<proteinExistence type="predicted"/>
<keyword evidence="3" id="KW-1185">Reference proteome</keyword>
<name>A0AA38F771_TAXCH</name>
<dbReference type="Proteomes" id="UP000824469">
    <property type="component" value="Unassembled WGS sequence"/>
</dbReference>
<dbReference type="AlphaFoldDB" id="A0AA38F771"/>
<evidence type="ECO:0000313" key="2">
    <source>
        <dbReference type="EMBL" id="KAH9291251.1"/>
    </source>
</evidence>
<sequence length="507" mass="55848">MAAVNMANLIDMTLDTGYLIKAPSNDAANPRTNELYAHINHLRRWRKGFNIIAGILFRLALVRSYLRFCNYSNFLLMGGQLKRLEPDNCESLRNDGEVWNILVENGISTFLERMSGYSALVSYAVTASWSRGRVQIGSTRFTISTNAIADATGLPAAGDIYYRRSLHAEIQEFNAPGDRPKKYLSGYTRDSLPSPWDRVAEAIMRYFTIDGRYRLVFGPHLFILSHLRWGRKINLAAFLFQSLEHSVMLAREGEGVILHQGLLYLLFSVAASHTDLLRFPPKMGRRRRSPSPPSRPSSSSHRSSRRRRRLLLSSGSDSDVAIVSPPPRDASIPTAIPPFPTPISCLFLEDTNACGRAPSPVSSPGLSGAADLLGLAQLYPDSSEEEQGDINQFVADPSSHSAGSKEPSAVKDSTADTPLSTPVMDPNTADIDADDKNDHNRADIISSILSKLQRAFKALKAWEDFTNSTRAALANDCSELLKLADLLANDSGSPRAKDVVSELKKLI</sequence>
<accession>A0AA38F771</accession>
<dbReference type="EMBL" id="JAHRHJ020003740">
    <property type="protein sequence ID" value="KAH9291251.1"/>
    <property type="molecule type" value="Genomic_DNA"/>
</dbReference>
<gene>
    <name evidence="2" type="ORF">KI387_043557</name>
</gene>
<protein>
    <submittedName>
        <fullName evidence="2">Uncharacterized protein</fullName>
    </submittedName>
</protein>
<feature type="region of interest" description="Disordered" evidence="1">
    <location>
        <begin position="394"/>
        <end position="437"/>
    </location>
</feature>
<evidence type="ECO:0000256" key="1">
    <source>
        <dbReference type="SAM" id="MobiDB-lite"/>
    </source>
</evidence>
<organism evidence="2 3">
    <name type="scientific">Taxus chinensis</name>
    <name type="common">Chinese yew</name>
    <name type="synonym">Taxus wallichiana var. chinensis</name>
    <dbReference type="NCBI Taxonomy" id="29808"/>
    <lineage>
        <taxon>Eukaryota</taxon>
        <taxon>Viridiplantae</taxon>
        <taxon>Streptophyta</taxon>
        <taxon>Embryophyta</taxon>
        <taxon>Tracheophyta</taxon>
        <taxon>Spermatophyta</taxon>
        <taxon>Pinopsida</taxon>
        <taxon>Pinidae</taxon>
        <taxon>Conifers II</taxon>
        <taxon>Cupressales</taxon>
        <taxon>Taxaceae</taxon>
        <taxon>Taxus</taxon>
    </lineage>
</organism>
<comment type="caution">
    <text evidence="2">The sequence shown here is derived from an EMBL/GenBank/DDBJ whole genome shotgun (WGS) entry which is preliminary data.</text>
</comment>
<evidence type="ECO:0000313" key="3">
    <source>
        <dbReference type="Proteomes" id="UP000824469"/>
    </source>
</evidence>
<feature type="region of interest" description="Disordered" evidence="1">
    <location>
        <begin position="280"/>
        <end position="335"/>
    </location>
</feature>
<reference evidence="2 3" key="1">
    <citation type="journal article" date="2021" name="Nat. Plants">
        <title>The Taxus genome provides insights into paclitaxel biosynthesis.</title>
        <authorList>
            <person name="Xiong X."/>
            <person name="Gou J."/>
            <person name="Liao Q."/>
            <person name="Li Y."/>
            <person name="Zhou Q."/>
            <person name="Bi G."/>
            <person name="Li C."/>
            <person name="Du R."/>
            <person name="Wang X."/>
            <person name="Sun T."/>
            <person name="Guo L."/>
            <person name="Liang H."/>
            <person name="Lu P."/>
            <person name="Wu Y."/>
            <person name="Zhang Z."/>
            <person name="Ro D.K."/>
            <person name="Shang Y."/>
            <person name="Huang S."/>
            <person name="Yan J."/>
        </authorList>
    </citation>
    <scope>NUCLEOTIDE SEQUENCE [LARGE SCALE GENOMIC DNA]</scope>
    <source>
        <strain evidence="2">Ta-2019</strain>
    </source>
</reference>